<evidence type="ECO:0000313" key="1">
    <source>
        <dbReference type="EMBL" id="QRP70756.1"/>
    </source>
</evidence>
<gene>
    <name evidence="1" type="ORF">I6J21_00835</name>
</gene>
<sequence length="81" mass="9149">MAVRIDIAPEVLRWAIHRTGIPLEHLEKITDFKKFTRGWTGLHVQRYLRPKSSPIALAFPSATYCPMSQSSSHPTCLTSAQ</sequence>
<protein>
    <submittedName>
        <fullName evidence="1">Uncharacterized protein</fullName>
    </submittedName>
</protein>
<dbReference type="RefSeq" id="WP_155806225.1">
    <property type="nucleotide sequence ID" value="NZ_CP069534.1"/>
</dbReference>
<dbReference type="EMBL" id="CP069534">
    <property type="protein sequence ID" value="QRP70756.1"/>
    <property type="molecule type" value="Genomic_DNA"/>
</dbReference>
<accession>A0AAX1L8K4</accession>
<reference evidence="1" key="1">
    <citation type="submission" date="2021-02" db="EMBL/GenBank/DDBJ databases">
        <title>FDA dAtabase for Regulatory Grade micrObial Sequences (FDA-ARGOS): Supporting development and validation of Infectious Disease Dx tests.</title>
        <authorList>
            <person name="Sproer C."/>
            <person name="Gronow S."/>
            <person name="Severitt S."/>
            <person name="Schroder I."/>
            <person name="Tallon L."/>
            <person name="Sadzewicz L."/>
            <person name="Zhao X."/>
            <person name="Boylan J."/>
            <person name="Ott S."/>
            <person name="Bowen H."/>
            <person name="Vavikolanu K."/>
            <person name="Mehta A."/>
            <person name="Aluvathingal J."/>
            <person name="Nadendla S."/>
            <person name="Lowell S."/>
            <person name="Myers T."/>
            <person name="Yan Y."/>
            <person name="Sichtig H."/>
        </authorList>
    </citation>
    <scope>NUCLEOTIDE SEQUENCE</scope>
    <source>
        <strain evidence="1">FDAARGOS_1191</strain>
    </source>
</reference>
<evidence type="ECO:0000313" key="2">
    <source>
        <dbReference type="Proteomes" id="UP000617681"/>
    </source>
</evidence>
<name>A0AAX1L8K4_9CORY</name>
<dbReference type="Proteomes" id="UP000617681">
    <property type="component" value="Chromosome"/>
</dbReference>
<dbReference type="AlphaFoldDB" id="A0AAX1L8K4"/>
<organism evidence="1 2">
    <name type="scientific">Corynebacterium glucuronolyticum</name>
    <dbReference type="NCBI Taxonomy" id="39791"/>
    <lineage>
        <taxon>Bacteria</taxon>
        <taxon>Bacillati</taxon>
        <taxon>Actinomycetota</taxon>
        <taxon>Actinomycetes</taxon>
        <taxon>Mycobacteriales</taxon>
        <taxon>Corynebacteriaceae</taxon>
        <taxon>Corynebacterium</taxon>
    </lineage>
</organism>
<proteinExistence type="predicted"/>